<dbReference type="EMBL" id="LJSK01001066">
    <property type="protein sequence ID" value="KPI82422.1"/>
    <property type="molecule type" value="Genomic_DNA"/>
</dbReference>
<accession>A0A0N1PBN3</accession>
<dbReference type="PANTHER" id="PTHR24346:SF77">
    <property type="entry name" value="SERINE THREONINE PROTEIN KINASE"/>
    <property type="match status" value="1"/>
</dbReference>
<name>A0A0N1PBN3_LEPSE</name>
<dbReference type="PANTHER" id="PTHR24346">
    <property type="entry name" value="MAP/MICROTUBULE AFFINITY-REGULATING KINASE"/>
    <property type="match status" value="1"/>
</dbReference>
<feature type="domain" description="Protein kinase" evidence="3">
    <location>
        <begin position="1"/>
        <end position="227"/>
    </location>
</feature>
<feature type="non-terminal residue" evidence="4">
    <location>
        <position position="227"/>
    </location>
</feature>
<dbReference type="InterPro" id="IPR008271">
    <property type="entry name" value="Ser/Thr_kinase_AS"/>
</dbReference>
<evidence type="ECO:0000313" key="5">
    <source>
        <dbReference type="Proteomes" id="UP000038009"/>
    </source>
</evidence>
<gene>
    <name evidence="4" type="ORF">ABL78_8568</name>
</gene>
<dbReference type="Pfam" id="PF00069">
    <property type="entry name" value="Pkinase"/>
    <property type="match status" value="1"/>
</dbReference>
<dbReference type="GO" id="GO:0005524">
    <property type="term" value="F:ATP binding"/>
    <property type="evidence" value="ECO:0007669"/>
    <property type="project" value="UniProtKB-KW"/>
</dbReference>
<dbReference type="PROSITE" id="PS00108">
    <property type="entry name" value="PROTEIN_KINASE_ST"/>
    <property type="match status" value="1"/>
</dbReference>
<evidence type="ECO:0000259" key="3">
    <source>
        <dbReference type="PROSITE" id="PS50011"/>
    </source>
</evidence>
<dbReference type="OrthoDB" id="68483at2759"/>
<evidence type="ECO:0000313" key="4">
    <source>
        <dbReference type="EMBL" id="KPI82422.1"/>
    </source>
</evidence>
<protein>
    <recommendedName>
        <fullName evidence="3">Protein kinase domain-containing protein</fullName>
    </recommendedName>
</protein>
<sequence>MAQQQYNSVVREIQVMKKLRHRNIVSLYEVIDDPSADKLYLVMQYVDKGVVAKVEVRANSDYVCDPIPPAQLVRYAREILTGLQYLHRHDVVHRDLKPDNILVNKEGHVFLADFGVAETFDTSYRQRMKALMAQSMARSMAMSVTGNRAGGPQVLGTKGTPLFIAPELWSGTKSYGKPVDMWAMGVTLFTLLVGKLPFRSPEDITDAQFKPTVPEAFDEKWRVLLEG</sequence>
<keyword evidence="2" id="KW-0067">ATP-binding</keyword>
<dbReference type="SMART" id="SM00220">
    <property type="entry name" value="S_TKc"/>
    <property type="match status" value="1"/>
</dbReference>
<dbReference type="GO" id="GO:0005737">
    <property type="term" value="C:cytoplasm"/>
    <property type="evidence" value="ECO:0007669"/>
    <property type="project" value="TreeGrafter"/>
</dbReference>
<dbReference type="GO" id="GO:0004674">
    <property type="term" value="F:protein serine/threonine kinase activity"/>
    <property type="evidence" value="ECO:0007669"/>
    <property type="project" value="TreeGrafter"/>
</dbReference>
<dbReference type="SUPFAM" id="SSF56112">
    <property type="entry name" value="Protein kinase-like (PK-like)"/>
    <property type="match status" value="1"/>
</dbReference>
<dbReference type="AlphaFoldDB" id="A0A0N1PBN3"/>
<dbReference type="Gene3D" id="3.30.200.20">
    <property type="entry name" value="Phosphorylase Kinase, domain 1"/>
    <property type="match status" value="1"/>
</dbReference>
<dbReference type="VEuPathDB" id="TriTrypDB:Lsey_1070_0010"/>
<reference evidence="4 5" key="1">
    <citation type="journal article" date="2015" name="PLoS Pathog.">
        <title>Leptomonas seymouri: Adaptations to the Dixenous Life Cycle Analyzed by Genome Sequencing, Transcriptome Profiling and Co-infection with Leishmania donovani.</title>
        <authorList>
            <person name="Kraeva N."/>
            <person name="Butenko A."/>
            <person name="Hlavacova J."/>
            <person name="Kostygov A."/>
            <person name="Myskova J."/>
            <person name="Grybchuk D."/>
            <person name="Lestinova T."/>
            <person name="Votypka J."/>
            <person name="Volf P."/>
            <person name="Opperdoes F."/>
            <person name="Flegontov P."/>
            <person name="Lukes J."/>
            <person name="Yurchenko V."/>
        </authorList>
    </citation>
    <scope>NUCLEOTIDE SEQUENCE [LARGE SCALE GENOMIC DNA]</scope>
    <source>
        <strain evidence="4 5">ATCC 30220</strain>
    </source>
</reference>
<dbReference type="InterPro" id="IPR000719">
    <property type="entry name" value="Prot_kinase_dom"/>
</dbReference>
<dbReference type="GO" id="GO:0035556">
    <property type="term" value="P:intracellular signal transduction"/>
    <property type="evidence" value="ECO:0007669"/>
    <property type="project" value="TreeGrafter"/>
</dbReference>
<dbReference type="Gene3D" id="1.10.510.10">
    <property type="entry name" value="Transferase(Phosphotransferase) domain 1"/>
    <property type="match status" value="1"/>
</dbReference>
<evidence type="ECO:0000256" key="1">
    <source>
        <dbReference type="ARBA" id="ARBA00022741"/>
    </source>
</evidence>
<dbReference type="PROSITE" id="PS50011">
    <property type="entry name" value="PROTEIN_KINASE_DOM"/>
    <property type="match status" value="1"/>
</dbReference>
<dbReference type="PIRSF" id="PIRSF000654">
    <property type="entry name" value="Integrin-linked_kinase"/>
    <property type="match status" value="1"/>
</dbReference>
<comment type="caution">
    <text evidence="4">The sequence shown here is derived from an EMBL/GenBank/DDBJ whole genome shotgun (WGS) entry which is preliminary data.</text>
</comment>
<organism evidence="4 5">
    <name type="scientific">Leptomonas seymouri</name>
    <dbReference type="NCBI Taxonomy" id="5684"/>
    <lineage>
        <taxon>Eukaryota</taxon>
        <taxon>Discoba</taxon>
        <taxon>Euglenozoa</taxon>
        <taxon>Kinetoplastea</taxon>
        <taxon>Metakinetoplastina</taxon>
        <taxon>Trypanosomatida</taxon>
        <taxon>Trypanosomatidae</taxon>
        <taxon>Leishmaniinae</taxon>
        <taxon>Leptomonas</taxon>
    </lineage>
</organism>
<dbReference type="Proteomes" id="UP000038009">
    <property type="component" value="Unassembled WGS sequence"/>
</dbReference>
<keyword evidence="1" id="KW-0547">Nucleotide-binding</keyword>
<proteinExistence type="predicted"/>
<keyword evidence="5" id="KW-1185">Reference proteome</keyword>
<dbReference type="InterPro" id="IPR011009">
    <property type="entry name" value="Kinase-like_dom_sf"/>
</dbReference>
<evidence type="ECO:0000256" key="2">
    <source>
        <dbReference type="ARBA" id="ARBA00022840"/>
    </source>
</evidence>